<sequence>MLDMCIGLRGCRGKLYTNLDATQVIQTCEHADGRRVDPDTLYQQLNELKRPAAEDRNPVTEIYDDLANNASTSADTAAYFPSWDQTQNTMCTTVVQYRDTHNFWSGDRICGSLLSKNQQNPVLLCGCWLRVTASPRIGLLRLSNPGTKSCLTFLRLIIDEQGKTESAVQQMDDDYTRETGFVRSSAAYGFQKATAYRSPIPFHPCP</sequence>
<comment type="caution">
    <text evidence="1">The sequence shown here is derived from an EMBL/GenBank/DDBJ whole genome shotgun (WGS) entry which is preliminary data.</text>
</comment>
<accession>A0A0V0SFF8</accession>
<organism evidence="1 2">
    <name type="scientific">Trichinella nelsoni</name>
    <dbReference type="NCBI Taxonomy" id="6336"/>
    <lineage>
        <taxon>Eukaryota</taxon>
        <taxon>Metazoa</taxon>
        <taxon>Ecdysozoa</taxon>
        <taxon>Nematoda</taxon>
        <taxon>Enoplea</taxon>
        <taxon>Dorylaimia</taxon>
        <taxon>Trichinellida</taxon>
        <taxon>Trichinellidae</taxon>
        <taxon>Trichinella</taxon>
    </lineage>
</organism>
<gene>
    <name evidence="1" type="ORF">T07_911</name>
</gene>
<dbReference type="EMBL" id="JYDL01000012">
    <property type="protein sequence ID" value="KRX25458.1"/>
    <property type="molecule type" value="Genomic_DNA"/>
</dbReference>
<dbReference type="Proteomes" id="UP000054630">
    <property type="component" value="Unassembled WGS sequence"/>
</dbReference>
<dbReference type="OrthoDB" id="5926471at2759"/>
<keyword evidence="2" id="KW-1185">Reference proteome</keyword>
<proteinExistence type="predicted"/>
<reference evidence="1 2" key="1">
    <citation type="submission" date="2015-01" db="EMBL/GenBank/DDBJ databases">
        <title>Evolution of Trichinella species and genotypes.</title>
        <authorList>
            <person name="Korhonen P.K."/>
            <person name="Edoardo P."/>
            <person name="Giuseppe L.R."/>
            <person name="Gasser R.B."/>
        </authorList>
    </citation>
    <scope>NUCLEOTIDE SEQUENCE [LARGE SCALE GENOMIC DNA]</scope>
    <source>
        <strain evidence="1">ISS37</strain>
    </source>
</reference>
<protein>
    <submittedName>
        <fullName evidence="1">Uncharacterized protein</fullName>
    </submittedName>
</protein>
<evidence type="ECO:0000313" key="1">
    <source>
        <dbReference type="EMBL" id="KRX25458.1"/>
    </source>
</evidence>
<feature type="non-terminal residue" evidence="1">
    <location>
        <position position="206"/>
    </location>
</feature>
<evidence type="ECO:0000313" key="2">
    <source>
        <dbReference type="Proteomes" id="UP000054630"/>
    </source>
</evidence>
<name>A0A0V0SFF8_9BILA</name>
<dbReference type="AlphaFoldDB" id="A0A0V0SFF8"/>